<reference evidence="2" key="1">
    <citation type="submission" date="2021-02" db="EMBL/GenBank/DDBJ databases">
        <authorList>
            <person name="Palmer J.M."/>
        </authorList>
    </citation>
    <scope>NUCLEOTIDE SEQUENCE</scope>
    <source>
        <strain evidence="2">SCRP23</strain>
    </source>
</reference>
<dbReference type="AlphaFoldDB" id="A0A8T1X928"/>
<organism evidence="2 3">
    <name type="scientific">Phytophthora boehmeriae</name>
    <dbReference type="NCBI Taxonomy" id="109152"/>
    <lineage>
        <taxon>Eukaryota</taxon>
        <taxon>Sar</taxon>
        <taxon>Stramenopiles</taxon>
        <taxon>Oomycota</taxon>
        <taxon>Peronosporomycetes</taxon>
        <taxon>Peronosporales</taxon>
        <taxon>Peronosporaceae</taxon>
        <taxon>Phytophthora</taxon>
    </lineage>
</organism>
<feature type="region of interest" description="Disordered" evidence="1">
    <location>
        <begin position="281"/>
        <end position="318"/>
    </location>
</feature>
<comment type="caution">
    <text evidence="2">The sequence shown here is derived from an EMBL/GenBank/DDBJ whole genome shotgun (WGS) entry which is preliminary data.</text>
</comment>
<dbReference type="EMBL" id="JAGDFL010000034">
    <property type="protein sequence ID" value="KAG7400249.1"/>
    <property type="molecule type" value="Genomic_DNA"/>
</dbReference>
<feature type="compositionally biased region" description="Polar residues" evidence="1">
    <location>
        <begin position="219"/>
        <end position="232"/>
    </location>
</feature>
<feature type="compositionally biased region" description="Basic and acidic residues" evidence="1">
    <location>
        <begin position="281"/>
        <end position="316"/>
    </location>
</feature>
<feature type="region of interest" description="Disordered" evidence="1">
    <location>
        <begin position="41"/>
        <end position="60"/>
    </location>
</feature>
<evidence type="ECO:0000313" key="2">
    <source>
        <dbReference type="EMBL" id="KAG7400249.1"/>
    </source>
</evidence>
<protein>
    <submittedName>
        <fullName evidence="2">Uncharacterized protein</fullName>
    </submittedName>
</protein>
<feature type="compositionally biased region" description="Polar residues" evidence="1">
    <location>
        <begin position="178"/>
        <end position="193"/>
    </location>
</feature>
<accession>A0A8T1X928</accession>
<evidence type="ECO:0000256" key="1">
    <source>
        <dbReference type="SAM" id="MobiDB-lite"/>
    </source>
</evidence>
<gene>
    <name evidence="2" type="ORF">PHYBOEH_006386</name>
</gene>
<feature type="region of interest" description="Disordered" evidence="1">
    <location>
        <begin position="219"/>
        <end position="246"/>
    </location>
</feature>
<name>A0A8T1X928_9STRA</name>
<feature type="region of interest" description="Disordered" evidence="1">
    <location>
        <begin position="69"/>
        <end position="193"/>
    </location>
</feature>
<dbReference type="Proteomes" id="UP000693981">
    <property type="component" value="Unassembled WGS sequence"/>
</dbReference>
<feature type="compositionally biased region" description="Polar residues" evidence="1">
    <location>
        <begin position="92"/>
        <end position="116"/>
    </location>
</feature>
<sequence length="354" mass="39441">MNVLYGEKPYIVASATVELGLVTQDKAGSVAKSSHCNLARAPSIDSATQPGNFADPQVQPDSNCFESCSVLGSELDNGRPAETPPDQHRARVSSNELDTDGLNHSTSPTDQQNDSAYDSGGVRTSRETENLEPIMSSISEDEDQGRWSKIEIDYCQPTSSDDEDTIDHHDPEDADLALNSTEPSCTTSRGRPTATHMITNARPCNQNAESLGVAQVATPSTRATKVTAPPNSTGKRGGGGKPTPQESRISLAAEYARSNQAKTDYHKRKLVVDERRWQAEQLDRKRQRAFDRNQRELDRQARQQTQFEERQERQLDRQVQLRGQSSQLLLELVRQEKTPEEMEAYLHVFEEFLK</sequence>
<evidence type="ECO:0000313" key="3">
    <source>
        <dbReference type="Proteomes" id="UP000693981"/>
    </source>
</evidence>
<proteinExistence type="predicted"/>
<keyword evidence="3" id="KW-1185">Reference proteome</keyword>